<dbReference type="InterPro" id="IPR004360">
    <property type="entry name" value="Glyas_Fos-R_dOase_dom"/>
</dbReference>
<dbReference type="CDD" id="cd07825">
    <property type="entry name" value="SRPBCC_7"/>
    <property type="match status" value="1"/>
</dbReference>
<dbReference type="InterPro" id="IPR019587">
    <property type="entry name" value="Polyketide_cyclase/dehydratase"/>
</dbReference>
<gene>
    <name evidence="5" type="ORF">C5U48_09270</name>
</gene>
<dbReference type="Pfam" id="PF00903">
    <property type="entry name" value="Glyoxalase"/>
    <property type="match status" value="1"/>
</dbReference>
<evidence type="ECO:0000256" key="1">
    <source>
        <dbReference type="ARBA" id="ARBA00011051"/>
    </source>
</evidence>
<comment type="caution">
    <text evidence="5">The sequence shown here is derived from an EMBL/GenBank/DDBJ whole genome shotgun (WGS) entry which is preliminary data.</text>
</comment>
<evidence type="ECO:0000259" key="4">
    <source>
        <dbReference type="PROSITE" id="PS51819"/>
    </source>
</evidence>
<dbReference type="SUPFAM" id="SSF54593">
    <property type="entry name" value="Glyoxalase/Bleomycin resistance protein/Dihydroxybiphenyl dioxygenase"/>
    <property type="match status" value="1"/>
</dbReference>
<evidence type="ECO:0000313" key="6">
    <source>
        <dbReference type="Proteomes" id="UP000237911"/>
    </source>
</evidence>
<evidence type="ECO:0000256" key="3">
    <source>
        <dbReference type="ARBA" id="ARBA00023251"/>
    </source>
</evidence>
<dbReference type="SUPFAM" id="SSF55961">
    <property type="entry name" value="Bet v1-like"/>
    <property type="match status" value="1"/>
</dbReference>
<accession>A0A9X7IP09</accession>
<keyword evidence="6" id="KW-1185">Reference proteome</keyword>
<dbReference type="InterPro" id="IPR037523">
    <property type="entry name" value="VOC_core"/>
</dbReference>
<dbReference type="Proteomes" id="UP000237911">
    <property type="component" value="Unassembled WGS sequence"/>
</dbReference>
<dbReference type="Gene3D" id="3.30.530.20">
    <property type="match status" value="1"/>
</dbReference>
<protein>
    <recommendedName>
        <fullName evidence="2">Bleomycin resistance protein</fullName>
    </recommendedName>
</protein>
<feature type="domain" description="VOC" evidence="4">
    <location>
        <begin position="5"/>
        <end position="119"/>
    </location>
</feature>
<name>A0A9X7IP09_9MYCO</name>
<reference evidence="5 6" key="1">
    <citation type="submission" date="2018-02" db="EMBL/GenBank/DDBJ databases">
        <title>Draft genome sequence of Mycobacterium virginiense isolated from mud of a swine farm in Japan.</title>
        <authorList>
            <person name="Ohya K."/>
        </authorList>
    </citation>
    <scope>NUCLEOTIDE SEQUENCE [LARGE SCALE GENOMIC DNA]</scope>
    <source>
        <strain evidence="5 6">GF75</strain>
    </source>
</reference>
<dbReference type="GO" id="GO:0046677">
    <property type="term" value="P:response to antibiotic"/>
    <property type="evidence" value="ECO:0007669"/>
    <property type="project" value="UniProtKB-KW"/>
</dbReference>
<evidence type="ECO:0000256" key="2">
    <source>
        <dbReference type="ARBA" id="ARBA00021572"/>
    </source>
</evidence>
<dbReference type="InterPro" id="IPR023393">
    <property type="entry name" value="START-like_dom_sf"/>
</dbReference>
<dbReference type="Pfam" id="PF10604">
    <property type="entry name" value="Polyketide_cyc2"/>
    <property type="match status" value="1"/>
</dbReference>
<dbReference type="CDD" id="cd08349">
    <property type="entry name" value="BLMA_like"/>
    <property type="match status" value="1"/>
</dbReference>
<dbReference type="InterPro" id="IPR000335">
    <property type="entry name" value="Bleomycin-R"/>
</dbReference>
<dbReference type="InterPro" id="IPR029068">
    <property type="entry name" value="Glyas_Bleomycin-R_OHBP_Dase"/>
</dbReference>
<comment type="similarity">
    <text evidence="1">Belongs to the bleomycin resistance protein family.</text>
</comment>
<dbReference type="AlphaFoldDB" id="A0A9X7IP09"/>
<proteinExistence type="inferred from homology"/>
<dbReference type="PROSITE" id="PS51819">
    <property type="entry name" value="VOC"/>
    <property type="match status" value="1"/>
</dbReference>
<organism evidence="5 6">
    <name type="scientific">Mycolicibacter virginiensis</name>
    <dbReference type="NCBI Taxonomy" id="1795032"/>
    <lineage>
        <taxon>Bacteria</taxon>
        <taxon>Bacillati</taxon>
        <taxon>Actinomycetota</taxon>
        <taxon>Actinomycetes</taxon>
        <taxon>Mycobacteriales</taxon>
        <taxon>Mycobacteriaceae</taxon>
        <taxon>Mycolicibacter</taxon>
    </lineage>
</organism>
<keyword evidence="3" id="KW-0046">Antibiotic resistance</keyword>
<sequence length="266" mass="29319">MADIEFTSVAPIIPVRDLDAALDRYRRLGFTVNHYGGPARYGFADRGPVSLHLSEWAEHDPLRTAASVYFYVDDADALYAQWSASGVPGRFVEPVDTDYQLREFAYIDPEGTLHRVGSSLPAKVVSASRVIAAPAKLIFDFIADPARQPRWDGNANLAEAAPGQRVHAVGDVFTMTLTMGTVRENHVVEFEEGRRIAWRPAAPGCDPPGHLWRWELEPLGPARTRVTHTYDWSELSDPNRLARARATTAGKLAASLSRLAALVEVS</sequence>
<dbReference type="Gene3D" id="3.10.180.10">
    <property type="entry name" value="2,3-Dihydroxybiphenyl 1,2-Dioxygenase, domain 1"/>
    <property type="match status" value="1"/>
</dbReference>
<dbReference type="EMBL" id="PUEV01000046">
    <property type="protein sequence ID" value="PQM52528.1"/>
    <property type="molecule type" value="Genomic_DNA"/>
</dbReference>
<evidence type="ECO:0000313" key="5">
    <source>
        <dbReference type="EMBL" id="PQM52528.1"/>
    </source>
</evidence>